<evidence type="ECO:0008006" key="24">
    <source>
        <dbReference type="Google" id="ProtNLM"/>
    </source>
</evidence>
<dbReference type="InterPro" id="IPR008271">
    <property type="entry name" value="Ser/Thr_kinase_AS"/>
</dbReference>
<feature type="domain" description="Gnk2-homologous" evidence="21">
    <location>
        <begin position="86"/>
        <end position="194"/>
    </location>
</feature>
<evidence type="ECO:0000256" key="18">
    <source>
        <dbReference type="SAM" id="MobiDB-lite"/>
    </source>
</evidence>
<dbReference type="Gene3D" id="1.10.510.10">
    <property type="entry name" value="Transferase(Phosphotransferase) domain 1"/>
    <property type="match status" value="1"/>
</dbReference>
<dbReference type="InterPro" id="IPR017441">
    <property type="entry name" value="Protein_kinase_ATP_BS"/>
</dbReference>
<dbReference type="PROSITE" id="PS51473">
    <property type="entry name" value="GNK2"/>
    <property type="match status" value="2"/>
</dbReference>
<keyword evidence="12 19" id="KW-0472">Membrane</keyword>
<dbReference type="PROSITE" id="PS00108">
    <property type="entry name" value="PROTEIN_KINASE_ST"/>
    <property type="match status" value="1"/>
</dbReference>
<feature type="compositionally biased region" description="Pro residues" evidence="18">
    <location>
        <begin position="201"/>
        <end position="210"/>
    </location>
</feature>
<gene>
    <name evidence="22" type="ORF">Ahy_B02g059321</name>
</gene>
<keyword evidence="7" id="KW-0677">Repeat</keyword>
<feature type="domain" description="Gnk2-homologous" evidence="21">
    <location>
        <begin position="1"/>
        <end position="80"/>
    </location>
</feature>
<keyword evidence="4" id="KW-0808">Transferase</keyword>
<dbReference type="GO" id="GO:0005886">
    <property type="term" value="C:plasma membrane"/>
    <property type="evidence" value="ECO:0007669"/>
    <property type="project" value="TreeGrafter"/>
</dbReference>
<keyword evidence="14" id="KW-0325">Glycoprotein</keyword>
<evidence type="ECO:0000256" key="10">
    <source>
        <dbReference type="ARBA" id="ARBA00022840"/>
    </source>
</evidence>
<dbReference type="GO" id="GO:0006950">
    <property type="term" value="P:response to stress"/>
    <property type="evidence" value="ECO:0007669"/>
    <property type="project" value="UniProtKB-ARBA"/>
</dbReference>
<dbReference type="STRING" id="3818.A0A445AGF5"/>
<dbReference type="Pfam" id="PF01657">
    <property type="entry name" value="Stress-antifung"/>
    <property type="match status" value="2"/>
</dbReference>
<evidence type="ECO:0000256" key="17">
    <source>
        <dbReference type="PROSITE-ProRule" id="PRU10141"/>
    </source>
</evidence>
<evidence type="ECO:0000256" key="15">
    <source>
        <dbReference type="ARBA" id="ARBA00047558"/>
    </source>
</evidence>
<keyword evidence="9" id="KW-0418">Kinase</keyword>
<dbReference type="AlphaFoldDB" id="A0A445AGF5"/>
<dbReference type="SMART" id="SM00220">
    <property type="entry name" value="S_TKc"/>
    <property type="match status" value="1"/>
</dbReference>
<comment type="subcellular location">
    <subcellularLocation>
        <location evidence="1">Membrane</location>
        <topology evidence="1">Single-pass membrane protein</topology>
    </subcellularLocation>
</comment>
<evidence type="ECO:0000256" key="1">
    <source>
        <dbReference type="ARBA" id="ARBA00004167"/>
    </source>
</evidence>
<evidence type="ECO:0000256" key="2">
    <source>
        <dbReference type="ARBA" id="ARBA00022527"/>
    </source>
</evidence>
<dbReference type="Pfam" id="PF07714">
    <property type="entry name" value="PK_Tyr_Ser-Thr"/>
    <property type="match status" value="1"/>
</dbReference>
<dbReference type="FunFam" id="3.30.430.20:FF:000002">
    <property type="entry name" value="Cysteine-rich receptor-like protein kinase 10"/>
    <property type="match status" value="1"/>
</dbReference>
<evidence type="ECO:0000256" key="11">
    <source>
        <dbReference type="ARBA" id="ARBA00022989"/>
    </source>
</evidence>
<dbReference type="PANTHER" id="PTHR27002:SF1104">
    <property type="entry name" value="CYSTEINE-RICH RECEPTOR-LIKE PROTEIN KINASE 27-RELATED"/>
    <property type="match status" value="1"/>
</dbReference>
<evidence type="ECO:0000313" key="22">
    <source>
        <dbReference type="EMBL" id="RYR25519.1"/>
    </source>
</evidence>
<reference evidence="22 23" key="1">
    <citation type="submission" date="2019-01" db="EMBL/GenBank/DDBJ databases">
        <title>Sequencing of cultivated peanut Arachis hypogaea provides insights into genome evolution and oil improvement.</title>
        <authorList>
            <person name="Chen X."/>
        </authorList>
    </citation>
    <scope>NUCLEOTIDE SEQUENCE [LARGE SCALE GENOMIC DNA]</scope>
    <source>
        <strain evidence="23">cv. Fuhuasheng</strain>
        <tissue evidence="22">Leaves</tissue>
    </source>
</reference>
<dbReference type="InterPro" id="IPR002902">
    <property type="entry name" value="GNK2"/>
</dbReference>
<evidence type="ECO:0000259" key="21">
    <source>
        <dbReference type="PROSITE" id="PS51473"/>
    </source>
</evidence>
<dbReference type="InterPro" id="IPR038408">
    <property type="entry name" value="GNK2_sf"/>
</dbReference>
<sequence length="606" mass="67897">MSNILNNKEIDYGFYNVSYGEYPNRVYAIGLCRGDIKPEQCRTCLNQSRANLTAVCPNRKVAIGWYNDELCMLRYSNRSIFHLMDNGPAYYKKSDKNATDLNEFNTKLNDLLNGLKSKASSGDSRLKYAVGNFSLPNFDDVYGLVQCTPDLSGEDCDNCIAQSIERISKDCCKDSMGGRVVRPSCFMRFETSYQFYGPTAYTPPSPPAPQPTTTSVTNPSSGGKSHTPVLVIAITVPIVAVTMFMFIFIRSRYLRKRKQRKSSSKDDNTEDMEIVESLQFNLESIRDATNDFSDANKLGQGGFGAVYKGILTNGQEIAVKRLARSSGQGDLEFKNEVLLLAKLQHRNLVSLLGFCLEGRERLLVYEFVPNKSLDYFIFDPTKRANLDWESCHRIIGGIARGLVYLHEDSRLRIIHRDLKAANILLDEKMNPKISDFGTAKLFVTSQTHSNTNRIVGTYGYMAPEYQFYGLFSIKSDVYNFGVLVLEIVSGKKSSGNCQSENPETLMNFAWRNWKDGTISNIVDTTLRNGSQNEIIRCIHIALLCVQANEAHRPTMATVLLMLNNHSVTLAVPSEPAFLLNTGSNTSTKRPAQESVNEASITDPYPR</sequence>
<feature type="domain" description="Protein kinase" evidence="20">
    <location>
        <begin position="292"/>
        <end position="568"/>
    </location>
</feature>
<dbReference type="PROSITE" id="PS00107">
    <property type="entry name" value="PROTEIN_KINASE_ATP"/>
    <property type="match status" value="1"/>
</dbReference>
<dbReference type="InterPro" id="IPR011009">
    <property type="entry name" value="Kinase-like_dom_sf"/>
</dbReference>
<dbReference type="PROSITE" id="PS50011">
    <property type="entry name" value="PROTEIN_KINASE_DOM"/>
    <property type="match status" value="1"/>
</dbReference>
<evidence type="ECO:0000313" key="23">
    <source>
        <dbReference type="Proteomes" id="UP000289738"/>
    </source>
</evidence>
<feature type="compositionally biased region" description="Polar residues" evidence="18">
    <location>
        <begin position="581"/>
        <end position="599"/>
    </location>
</feature>
<accession>A0A445AGF5</accession>
<proteinExistence type="predicted"/>
<evidence type="ECO:0000256" key="13">
    <source>
        <dbReference type="ARBA" id="ARBA00023170"/>
    </source>
</evidence>
<evidence type="ECO:0000256" key="3">
    <source>
        <dbReference type="ARBA" id="ARBA00022553"/>
    </source>
</evidence>
<dbReference type="CDD" id="cd14066">
    <property type="entry name" value="STKc_IRAK"/>
    <property type="match status" value="1"/>
</dbReference>
<dbReference type="GO" id="GO:0005524">
    <property type="term" value="F:ATP binding"/>
    <property type="evidence" value="ECO:0007669"/>
    <property type="project" value="UniProtKB-UniRule"/>
</dbReference>
<dbReference type="Proteomes" id="UP000289738">
    <property type="component" value="Chromosome B02"/>
</dbReference>
<feature type="region of interest" description="Disordered" evidence="18">
    <location>
        <begin position="581"/>
        <end position="606"/>
    </location>
</feature>
<comment type="catalytic activity">
    <reaction evidence="15">
        <text>L-seryl-[protein] + ATP = O-phospho-L-seryl-[protein] + ADP + H(+)</text>
        <dbReference type="Rhea" id="RHEA:17989"/>
        <dbReference type="Rhea" id="RHEA-COMP:9863"/>
        <dbReference type="Rhea" id="RHEA-COMP:11604"/>
        <dbReference type="ChEBI" id="CHEBI:15378"/>
        <dbReference type="ChEBI" id="CHEBI:29999"/>
        <dbReference type="ChEBI" id="CHEBI:30616"/>
        <dbReference type="ChEBI" id="CHEBI:83421"/>
        <dbReference type="ChEBI" id="CHEBI:456216"/>
    </reaction>
</comment>
<feature type="binding site" evidence="17">
    <location>
        <position position="320"/>
    </location>
    <ligand>
        <name>ATP</name>
        <dbReference type="ChEBI" id="CHEBI:30616"/>
    </ligand>
</feature>
<evidence type="ECO:0000256" key="12">
    <source>
        <dbReference type="ARBA" id="ARBA00023136"/>
    </source>
</evidence>
<keyword evidence="10 17" id="KW-0067">ATP-binding</keyword>
<name>A0A445AGF5_ARAHY</name>
<keyword evidence="23" id="KW-1185">Reference proteome</keyword>
<dbReference type="InterPro" id="IPR001245">
    <property type="entry name" value="Ser-Thr/Tyr_kinase_cat_dom"/>
</dbReference>
<keyword evidence="3" id="KW-0597">Phosphoprotein</keyword>
<comment type="caution">
    <text evidence="22">The sequence shown here is derived from an EMBL/GenBank/DDBJ whole genome shotgun (WGS) entry which is preliminary data.</text>
</comment>
<dbReference type="PANTHER" id="PTHR27002">
    <property type="entry name" value="RECEPTOR-LIKE SERINE/THREONINE-PROTEIN KINASE SD1-8"/>
    <property type="match status" value="1"/>
</dbReference>
<keyword evidence="11 19" id="KW-1133">Transmembrane helix</keyword>
<dbReference type="Gene3D" id="3.30.200.20">
    <property type="entry name" value="Phosphorylase Kinase, domain 1"/>
    <property type="match status" value="1"/>
</dbReference>
<evidence type="ECO:0000256" key="6">
    <source>
        <dbReference type="ARBA" id="ARBA00022729"/>
    </source>
</evidence>
<feature type="region of interest" description="Disordered" evidence="18">
    <location>
        <begin position="200"/>
        <end position="224"/>
    </location>
</feature>
<evidence type="ECO:0000256" key="9">
    <source>
        <dbReference type="ARBA" id="ARBA00022777"/>
    </source>
</evidence>
<evidence type="ECO:0000256" key="5">
    <source>
        <dbReference type="ARBA" id="ARBA00022692"/>
    </source>
</evidence>
<evidence type="ECO:0000256" key="14">
    <source>
        <dbReference type="ARBA" id="ARBA00023180"/>
    </source>
</evidence>
<keyword evidence="2" id="KW-0723">Serine/threonine-protein kinase</keyword>
<evidence type="ECO:0000256" key="19">
    <source>
        <dbReference type="SAM" id="Phobius"/>
    </source>
</evidence>
<evidence type="ECO:0000256" key="7">
    <source>
        <dbReference type="ARBA" id="ARBA00022737"/>
    </source>
</evidence>
<comment type="catalytic activity">
    <reaction evidence="16">
        <text>L-threonyl-[protein] + ATP = O-phospho-L-threonyl-[protein] + ADP + H(+)</text>
        <dbReference type="Rhea" id="RHEA:46608"/>
        <dbReference type="Rhea" id="RHEA-COMP:11060"/>
        <dbReference type="Rhea" id="RHEA-COMP:11605"/>
        <dbReference type="ChEBI" id="CHEBI:15378"/>
        <dbReference type="ChEBI" id="CHEBI:30013"/>
        <dbReference type="ChEBI" id="CHEBI:30616"/>
        <dbReference type="ChEBI" id="CHEBI:61977"/>
        <dbReference type="ChEBI" id="CHEBI:456216"/>
    </reaction>
</comment>
<dbReference type="SUPFAM" id="SSF56112">
    <property type="entry name" value="Protein kinase-like (PK-like)"/>
    <property type="match status" value="1"/>
</dbReference>
<dbReference type="InterPro" id="IPR000719">
    <property type="entry name" value="Prot_kinase_dom"/>
</dbReference>
<feature type="transmembrane region" description="Helical" evidence="19">
    <location>
        <begin position="229"/>
        <end position="249"/>
    </location>
</feature>
<evidence type="ECO:0000256" key="4">
    <source>
        <dbReference type="ARBA" id="ARBA00022679"/>
    </source>
</evidence>
<dbReference type="GO" id="GO:0004674">
    <property type="term" value="F:protein serine/threonine kinase activity"/>
    <property type="evidence" value="ECO:0007669"/>
    <property type="project" value="UniProtKB-KW"/>
</dbReference>
<dbReference type="EMBL" id="SDMP01000012">
    <property type="protein sequence ID" value="RYR25519.1"/>
    <property type="molecule type" value="Genomic_DNA"/>
</dbReference>
<keyword evidence="6" id="KW-0732">Signal</keyword>
<keyword evidence="8 17" id="KW-0547">Nucleotide-binding</keyword>
<dbReference type="CDD" id="cd23509">
    <property type="entry name" value="Gnk2-like"/>
    <property type="match status" value="2"/>
</dbReference>
<dbReference type="Gene3D" id="3.30.430.20">
    <property type="entry name" value="Gnk2 domain, C-X8-C-X2-C motif"/>
    <property type="match status" value="2"/>
</dbReference>
<keyword evidence="5 19" id="KW-0812">Transmembrane</keyword>
<evidence type="ECO:0000256" key="16">
    <source>
        <dbReference type="ARBA" id="ARBA00047951"/>
    </source>
</evidence>
<protein>
    <recommendedName>
        <fullName evidence="24">Cysteine-rich receptor-like protein kinase</fullName>
    </recommendedName>
</protein>
<evidence type="ECO:0000259" key="20">
    <source>
        <dbReference type="PROSITE" id="PS50011"/>
    </source>
</evidence>
<evidence type="ECO:0000256" key="8">
    <source>
        <dbReference type="ARBA" id="ARBA00022741"/>
    </source>
</evidence>
<organism evidence="22 23">
    <name type="scientific">Arachis hypogaea</name>
    <name type="common">Peanut</name>
    <dbReference type="NCBI Taxonomy" id="3818"/>
    <lineage>
        <taxon>Eukaryota</taxon>
        <taxon>Viridiplantae</taxon>
        <taxon>Streptophyta</taxon>
        <taxon>Embryophyta</taxon>
        <taxon>Tracheophyta</taxon>
        <taxon>Spermatophyta</taxon>
        <taxon>Magnoliopsida</taxon>
        <taxon>eudicotyledons</taxon>
        <taxon>Gunneridae</taxon>
        <taxon>Pentapetalae</taxon>
        <taxon>rosids</taxon>
        <taxon>fabids</taxon>
        <taxon>Fabales</taxon>
        <taxon>Fabaceae</taxon>
        <taxon>Papilionoideae</taxon>
        <taxon>50 kb inversion clade</taxon>
        <taxon>dalbergioids sensu lato</taxon>
        <taxon>Dalbergieae</taxon>
        <taxon>Pterocarpus clade</taxon>
        <taxon>Arachis</taxon>
    </lineage>
</organism>
<dbReference type="FunFam" id="3.30.200.20:FF:000142">
    <property type="entry name" value="Cysteine-rich receptor-like protein kinase 10"/>
    <property type="match status" value="1"/>
</dbReference>
<keyword evidence="13" id="KW-0675">Receptor</keyword>
<dbReference type="FunFam" id="1.10.510.10:FF:000129">
    <property type="entry name" value="cysteine-rich receptor-like protein kinase 10"/>
    <property type="match status" value="1"/>
</dbReference>